<name>A0A6M4X2Z3_9ACTN</name>
<dbReference type="SMART" id="SM01118">
    <property type="entry name" value="CYTH"/>
    <property type="match status" value="1"/>
</dbReference>
<dbReference type="InterPro" id="IPR023577">
    <property type="entry name" value="CYTH_domain"/>
</dbReference>
<evidence type="ECO:0000313" key="2">
    <source>
        <dbReference type="EMBL" id="QJT07200.1"/>
    </source>
</evidence>
<dbReference type="EMBL" id="CP049838">
    <property type="protein sequence ID" value="QJT07200.1"/>
    <property type="molecule type" value="Genomic_DNA"/>
</dbReference>
<gene>
    <name evidence="2" type="ORF">G9272_34165</name>
</gene>
<dbReference type="AlphaFoldDB" id="A0A6M4X2Z3"/>
<keyword evidence="3" id="KW-1185">Reference proteome</keyword>
<organism evidence="2 3">
    <name type="scientific">Streptomyces asoensis</name>
    <dbReference type="NCBI Taxonomy" id="249586"/>
    <lineage>
        <taxon>Bacteria</taxon>
        <taxon>Bacillati</taxon>
        <taxon>Actinomycetota</taxon>
        <taxon>Actinomycetes</taxon>
        <taxon>Kitasatosporales</taxon>
        <taxon>Streptomycetaceae</taxon>
        <taxon>Streptomyces</taxon>
    </lineage>
</organism>
<evidence type="ECO:0000313" key="3">
    <source>
        <dbReference type="Proteomes" id="UP000502665"/>
    </source>
</evidence>
<accession>A0A6M4X2Z3</accession>
<dbReference type="Gene3D" id="2.40.320.10">
    <property type="entry name" value="Hypothetical Protein Pfu-838710-001"/>
    <property type="match status" value="1"/>
</dbReference>
<sequence length="209" mass="22834">MLCGRDGPDRSTGLETVSVREQEYARIERERRFLLAAPPAPSSITVTRLIRDRYLEGTRLRLRRIERPDTGSRELKLTQKVPANRPGAVQGLITNTYLSQAEYDLLASLPAAVLSKTRFSVPPLGVDVFVGPLTGLVLAEAEFSGDEEALAFVPPAQCVAEVTDDVRFTGGILVSASRRELSAWLAEYGIRLSPGADSEPGHDHSAPMY</sequence>
<reference evidence="2" key="1">
    <citation type="submission" date="2020-03" db="EMBL/GenBank/DDBJ databases">
        <title>Molecular networking-based the target discovery of potent antiproliferative macrolactams: 5/6/7/16 polycyclic ansamycins and glycosylated trienomycin from Streptomyces cacaoi subsp. asoensis.</title>
        <authorList>
            <person name="Liu L.-L."/>
        </authorList>
    </citation>
    <scope>NUCLEOTIDE SEQUENCE [LARGE SCALE GENOMIC DNA]</scope>
    <source>
        <strain evidence="2">H2S5</strain>
    </source>
</reference>
<dbReference type="InterPro" id="IPR033469">
    <property type="entry name" value="CYTH-like_dom_sf"/>
</dbReference>
<dbReference type="Proteomes" id="UP000502665">
    <property type="component" value="Chromosome"/>
</dbReference>
<dbReference type="SUPFAM" id="SSF55154">
    <property type="entry name" value="CYTH-like phosphatases"/>
    <property type="match status" value="1"/>
</dbReference>
<protein>
    <recommendedName>
        <fullName evidence="1">CYTH domain-containing protein</fullName>
    </recommendedName>
</protein>
<evidence type="ECO:0000259" key="1">
    <source>
        <dbReference type="SMART" id="SM01118"/>
    </source>
</evidence>
<proteinExistence type="predicted"/>
<feature type="domain" description="CYTH" evidence="1">
    <location>
        <begin position="26"/>
        <end position="175"/>
    </location>
</feature>